<protein>
    <recommendedName>
        <fullName evidence="10 11">Glucose-methanol-choline oxidoreductase N-terminal domain-containing protein</fullName>
    </recommendedName>
</protein>
<dbReference type="PANTHER" id="PTHR11552">
    <property type="entry name" value="GLUCOSE-METHANOL-CHOLINE GMC OXIDOREDUCTASE"/>
    <property type="match status" value="1"/>
</dbReference>
<dbReference type="Pfam" id="PF05199">
    <property type="entry name" value="GMC_oxred_C"/>
    <property type="match status" value="1"/>
</dbReference>
<evidence type="ECO:0000259" key="11">
    <source>
        <dbReference type="PROSITE" id="PS00624"/>
    </source>
</evidence>
<dbReference type="InterPro" id="IPR012132">
    <property type="entry name" value="GMC_OxRdtase"/>
</dbReference>
<dbReference type="Proteomes" id="UP000306954">
    <property type="component" value="Unassembled WGS sequence"/>
</dbReference>
<evidence type="ECO:0000313" key="12">
    <source>
        <dbReference type="EMBL" id="TIB13970.1"/>
    </source>
</evidence>
<dbReference type="SUPFAM" id="SSF51905">
    <property type="entry name" value="FAD/NAD(P)-binding domain"/>
    <property type="match status" value="1"/>
</dbReference>
<dbReference type="InterPro" id="IPR027424">
    <property type="entry name" value="Glucose_Oxidase_domain_2"/>
</dbReference>
<accession>A0A4T0HJI4</accession>
<feature type="active site" description="Proton acceptor" evidence="6">
    <location>
        <position position="585"/>
    </location>
</feature>
<feature type="signal peptide" evidence="9">
    <location>
        <begin position="1"/>
        <end position="22"/>
    </location>
</feature>
<keyword evidence="5" id="KW-0560">Oxidoreductase</keyword>
<feature type="active site" description="Proton donor" evidence="6">
    <location>
        <position position="542"/>
    </location>
</feature>
<organism evidence="12 13">
    <name type="scientific">Wallemia ichthyophaga</name>
    <dbReference type="NCBI Taxonomy" id="245174"/>
    <lineage>
        <taxon>Eukaryota</taxon>
        <taxon>Fungi</taxon>
        <taxon>Dikarya</taxon>
        <taxon>Basidiomycota</taxon>
        <taxon>Wallemiomycotina</taxon>
        <taxon>Wallemiomycetes</taxon>
        <taxon>Wallemiales</taxon>
        <taxon>Wallemiaceae</taxon>
        <taxon>Wallemia</taxon>
    </lineage>
</organism>
<dbReference type="Gene3D" id="3.50.50.60">
    <property type="entry name" value="FAD/NAD(P)-binding domain"/>
    <property type="match status" value="1"/>
</dbReference>
<sequence>MNTSAKVLLISLTVLICGLLYTQNSPQVFDYVVVGGGTSGLVVANRLVKRGASVLVLEAGPDSAHRDAVNVAGMFGSTLNSDIDWKYDLGLSIPMPRGRTLGGSSAVNFLLWNRPADIEIDAWEEMGAVGWNWDSLLEAMKQIETFHPPSEQISNLFGLDEQVDSQHFGSYGGIHLSYPRFATEVDKKWLESMKRLGNPSNVNSASGDNVGATVSPITMDPSDFSRSYSASAFLKPVRHMSNLTVLDGATVSRILTEKNSDGSVRATGVEYIHKGKLLNVGVRNKAVLAAGAISTPQVLELSGIGDRGILEKYGIETVMHQPNVGKNFQDHTYSTSVFELDNSVRSIGLVHSDPSIALEELTKLRSKELSLLEQANVCVAYLTPEQILDDDDKRLLSELMKEMETYQGEYKEQYEKQLEYLRSGKVTQSEYINVGFFADVHHAPEANKTYATLLAANQHAFARGSVHIKSTDPYTQPHIDHQYLSQPIDVLLQKAALKYTRKIAGQSPLSELVKREVIPGPQVTSNAEWEAFVREKVTGEYHPIGTAKMGRVEDGAVVDSKLKVHGTENIHIVDASVIPLHVSAHIQSVVYAIASRSTLYL</sequence>
<evidence type="ECO:0000259" key="10">
    <source>
        <dbReference type="PROSITE" id="PS00623"/>
    </source>
</evidence>
<evidence type="ECO:0000256" key="6">
    <source>
        <dbReference type="PIRSR" id="PIRSR000137-1"/>
    </source>
</evidence>
<evidence type="ECO:0000256" key="4">
    <source>
        <dbReference type="ARBA" id="ARBA00022827"/>
    </source>
</evidence>
<feature type="binding site" evidence="7">
    <location>
        <position position="251"/>
    </location>
    <ligand>
        <name>FAD</name>
        <dbReference type="ChEBI" id="CHEBI:57692"/>
    </ligand>
</feature>
<dbReference type="Gene3D" id="3.30.560.10">
    <property type="entry name" value="Glucose Oxidase, domain 3"/>
    <property type="match status" value="1"/>
</dbReference>
<dbReference type="PROSITE" id="PS00623">
    <property type="entry name" value="GMC_OXRED_1"/>
    <property type="match status" value="1"/>
</dbReference>
<comment type="cofactor">
    <cofactor evidence="1 7">
        <name>FAD</name>
        <dbReference type="ChEBI" id="CHEBI:57692"/>
    </cofactor>
</comment>
<comment type="similarity">
    <text evidence="2 8">Belongs to the GMC oxidoreductase family.</text>
</comment>
<gene>
    <name evidence="12" type="ORF">E3P90_01378</name>
</gene>
<dbReference type="SUPFAM" id="SSF54373">
    <property type="entry name" value="FAD-linked reductases, C-terminal domain"/>
    <property type="match status" value="1"/>
</dbReference>
<evidence type="ECO:0000256" key="1">
    <source>
        <dbReference type="ARBA" id="ARBA00001974"/>
    </source>
</evidence>
<keyword evidence="3 8" id="KW-0285">Flavoprotein</keyword>
<evidence type="ECO:0000256" key="8">
    <source>
        <dbReference type="RuleBase" id="RU003968"/>
    </source>
</evidence>
<dbReference type="Gene3D" id="4.10.450.10">
    <property type="entry name" value="Glucose Oxidase, domain 2"/>
    <property type="match status" value="1"/>
</dbReference>
<dbReference type="InterPro" id="IPR036188">
    <property type="entry name" value="FAD/NAD-bd_sf"/>
</dbReference>
<keyword evidence="4 7" id="KW-0274">FAD</keyword>
<name>A0A4T0HJI4_WALIC</name>
<dbReference type="Pfam" id="PF00732">
    <property type="entry name" value="GMC_oxred_N"/>
    <property type="match status" value="1"/>
</dbReference>
<evidence type="ECO:0000256" key="2">
    <source>
        <dbReference type="ARBA" id="ARBA00010790"/>
    </source>
</evidence>
<dbReference type="GO" id="GO:0050660">
    <property type="term" value="F:flavin adenine dinucleotide binding"/>
    <property type="evidence" value="ECO:0007669"/>
    <property type="project" value="InterPro"/>
</dbReference>
<evidence type="ECO:0000256" key="7">
    <source>
        <dbReference type="PIRSR" id="PIRSR000137-2"/>
    </source>
</evidence>
<feature type="chain" id="PRO_5030101479" description="Glucose-methanol-choline oxidoreductase N-terminal domain-containing protein" evidence="9">
    <location>
        <begin position="23"/>
        <end position="601"/>
    </location>
</feature>
<feature type="domain" description="Glucose-methanol-choline oxidoreductase N-terminal" evidence="10">
    <location>
        <begin position="98"/>
        <end position="121"/>
    </location>
</feature>
<evidence type="ECO:0000256" key="9">
    <source>
        <dbReference type="SAM" id="SignalP"/>
    </source>
</evidence>
<dbReference type="EMBL" id="SPOF01000012">
    <property type="protein sequence ID" value="TIB13970.1"/>
    <property type="molecule type" value="Genomic_DNA"/>
</dbReference>
<dbReference type="PROSITE" id="PS00624">
    <property type="entry name" value="GMC_OXRED_2"/>
    <property type="match status" value="1"/>
</dbReference>
<comment type="caution">
    <text evidence="12">The sequence shown here is derived from an EMBL/GenBank/DDBJ whole genome shotgun (WGS) entry which is preliminary data.</text>
</comment>
<proteinExistence type="inferred from homology"/>
<dbReference type="InterPro" id="IPR007867">
    <property type="entry name" value="GMC_OxRtase_C"/>
</dbReference>
<feature type="domain" description="Glucose-methanol-choline oxidoreductase N-terminal" evidence="11">
    <location>
        <begin position="291"/>
        <end position="305"/>
    </location>
</feature>
<dbReference type="InterPro" id="IPR000172">
    <property type="entry name" value="GMC_OxRdtase_N"/>
</dbReference>
<evidence type="ECO:0000313" key="13">
    <source>
        <dbReference type="Proteomes" id="UP000306954"/>
    </source>
</evidence>
<dbReference type="GO" id="GO:0016614">
    <property type="term" value="F:oxidoreductase activity, acting on CH-OH group of donors"/>
    <property type="evidence" value="ECO:0007669"/>
    <property type="project" value="InterPro"/>
</dbReference>
<dbReference type="PANTHER" id="PTHR11552:SF201">
    <property type="entry name" value="GLUCOSE-METHANOL-CHOLINE OXIDOREDUCTASE N-TERMINAL DOMAIN-CONTAINING PROTEIN"/>
    <property type="match status" value="1"/>
</dbReference>
<dbReference type="PIRSF" id="PIRSF000137">
    <property type="entry name" value="Alcohol_oxidase"/>
    <property type="match status" value="1"/>
</dbReference>
<evidence type="ECO:0000256" key="5">
    <source>
        <dbReference type="ARBA" id="ARBA00023002"/>
    </source>
</evidence>
<evidence type="ECO:0000256" key="3">
    <source>
        <dbReference type="ARBA" id="ARBA00022630"/>
    </source>
</evidence>
<reference evidence="12 13" key="1">
    <citation type="submission" date="2019-03" db="EMBL/GenBank/DDBJ databases">
        <title>Sequencing 23 genomes of Wallemia ichthyophaga.</title>
        <authorList>
            <person name="Gostincar C."/>
        </authorList>
    </citation>
    <scope>NUCLEOTIDE SEQUENCE [LARGE SCALE GENOMIC DNA]</scope>
    <source>
        <strain evidence="12 13">EXF-8621</strain>
    </source>
</reference>
<dbReference type="AlphaFoldDB" id="A0A4T0HJI4"/>
<feature type="binding site" evidence="7">
    <location>
        <begin position="38"/>
        <end position="39"/>
    </location>
    <ligand>
        <name>FAD</name>
        <dbReference type="ChEBI" id="CHEBI:57692"/>
    </ligand>
</feature>
<keyword evidence="9" id="KW-0732">Signal</keyword>